<dbReference type="EMBL" id="RRCN01000001">
    <property type="protein sequence ID" value="RRJ62817.1"/>
    <property type="molecule type" value="Genomic_DNA"/>
</dbReference>
<dbReference type="OrthoDB" id="2028355at2"/>
<dbReference type="AlphaFoldDB" id="A0A3P3TXI5"/>
<accession>A0A3P3TXI5</accession>
<dbReference type="RefSeq" id="WP_128630703.1">
    <property type="nucleotide sequence ID" value="NZ_RRCN01000001.1"/>
</dbReference>
<keyword evidence="1" id="KW-0732">Signal</keyword>
<dbReference type="PROSITE" id="PS51257">
    <property type="entry name" value="PROKAR_LIPOPROTEIN"/>
    <property type="match status" value="1"/>
</dbReference>
<sequence length="368" mass="40869">MKKNMKKMLMASMTALAIGVIAAGCGANTDSGLAEDAANSSPVEPVVSISDSYDNTEELAAIFPIINPTPIDTEMEKNIQNRLLNGFENWNRGYDAWEAWGDILYTEDSLYNVHGVKLTLKEYQSSMNATLQSSDIQMGNFNNMIICGDWAAIRYDITTTDRQTKKSSDGSVMEFVHFKDYGDELGTRVVEGWAGTKGADFDGLTSFQTDDAKAAQQAALDAIVNATIPVTTDLEAKYPVTHPTPIDTDMAKKIQNAILNDFENWNQGFDAWTVWADTYYDSNLQYHTNDDTMTLEEYKASVKNTAESTDVKRISFDNMLISGDWAAIHYRITNQDATTGEKTAGDVMQFLHFAEDGDSVKVIECWTK</sequence>
<feature type="chain" id="PRO_5038347085" evidence="1">
    <location>
        <begin position="23"/>
        <end position="368"/>
    </location>
</feature>
<keyword evidence="3" id="KW-1185">Reference proteome</keyword>
<protein>
    <submittedName>
        <fullName evidence="2">Nuclear transport factor 2 family protein</fullName>
    </submittedName>
</protein>
<dbReference type="Gene3D" id="3.10.450.50">
    <property type="match status" value="1"/>
</dbReference>
<feature type="signal peptide" evidence="1">
    <location>
        <begin position="1"/>
        <end position="22"/>
    </location>
</feature>
<dbReference type="SUPFAM" id="SSF54427">
    <property type="entry name" value="NTF2-like"/>
    <property type="match status" value="1"/>
</dbReference>
<name>A0A3P3TXI5_9BACL</name>
<gene>
    <name evidence="2" type="ORF">EHV15_07610</name>
</gene>
<organism evidence="2 3">
    <name type="scientific">Paenibacillus oralis</name>
    <dbReference type="NCBI Taxonomy" id="2490856"/>
    <lineage>
        <taxon>Bacteria</taxon>
        <taxon>Bacillati</taxon>
        <taxon>Bacillota</taxon>
        <taxon>Bacilli</taxon>
        <taxon>Bacillales</taxon>
        <taxon>Paenibacillaceae</taxon>
        <taxon>Paenibacillus</taxon>
    </lineage>
</organism>
<comment type="caution">
    <text evidence="2">The sequence shown here is derived from an EMBL/GenBank/DDBJ whole genome shotgun (WGS) entry which is preliminary data.</text>
</comment>
<evidence type="ECO:0000256" key="1">
    <source>
        <dbReference type="SAM" id="SignalP"/>
    </source>
</evidence>
<evidence type="ECO:0000313" key="3">
    <source>
        <dbReference type="Proteomes" id="UP000267017"/>
    </source>
</evidence>
<dbReference type="InterPro" id="IPR032710">
    <property type="entry name" value="NTF2-like_dom_sf"/>
</dbReference>
<dbReference type="Proteomes" id="UP000267017">
    <property type="component" value="Unassembled WGS sequence"/>
</dbReference>
<proteinExistence type="predicted"/>
<evidence type="ECO:0000313" key="2">
    <source>
        <dbReference type="EMBL" id="RRJ62817.1"/>
    </source>
</evidence>
<reference evidence="2 3" key="1">
    <citation type="submission" date="2018-11" db="EMBL/GenBank/DDBJ databases">
        <title>Genome sequencing of Paenibacillus sp. KCOM 3021 (= ChDC PVNT-B20).</title>
        <authorList>
            <person name="Kook J.-K."/>
            <person name="Park S.-N."/>
            <person name="Lim Y.K."/>
        </authorList>
    </citation>
    <scope>NUCLEOTIDE SEQUENCE [LARGE SCALE GENOMIC DNA]</scope>
    <source>
        <strain evidence="2 3">KCOM 3021</strain>
    </source>
</reference>